<organism evidence="1 2">
    <name type="scientific">Tanacetum coccineum</name>
    <dbReference type="NCBI Taxonomy" id="301880"/>
    <lineage>
        <taxon>Eukaryota</taxon>
        <taxon>Viridiplantae</taxon>
        <taxon>Streptophyta</taxon>
        <taxon>Embryophyta</taxon>
        <taxon>Tracheophyta</taxon>
        <taxon>Spermatophyta</taxon>
        <taxon>Magnoliopsida</taxon>
        <taxon>eudicotyledons</taxon>
        <taxon>Gunneridae</taxon>
        <taxon>Pentapetalae</taxon>
        <taxon>asterids</taxon>
        <taxon>campanulids</taxon>
        <taxon>Asterales</taxon>
        <taxon>Asteraceae</taxon>
        <taxon>Asteroideae</taxon>
        <taxon>Anthemideae</taxon>
        <taxon>Anthemidinae</taxon>
        <taxon>Tanacetum</taxon>
    </lineage>
</organism>
<sequence>MLAIQAEKGEADEAIFKEWDDKVVRATTTAAASLDAEQASSGGSPKCQEVIGGSITQTRSEWVPTSPYDSPLLRVNTLGSDEGSVTLLELTVKNWRKKSFLSNQARRRAKIVVSDDEEDLEDSSKQGRMIEEINQDAGITLVTPTKDSSQEDQPEDQLGVLSAAKVLADAAKKNVNTYTRRRRAVSTGSGEVSTASSLFSTIKELVSTVVVKDKGKGIMTDSEDEQTKRTKLQQEQDRLGHEAAVRLQEELDEEERQRMARVHAAAQSFTEEEWENIRARVEADEELTQRLQAEERNKYSEVDQAKMLVELYDELHQAHGKSYTASIEKILF</sequence>
<comment type="caution">
    <text evidence="1">The sequence shown here is derived from an EMBL/GenBank/DDBJ whole genome shotgun (WGS) entry which is preliminary data.</text>
</comment>
<protein>
    <submittedName>
        <fullName evidence="1">Uncharacterized protein</fullName>
    </submittedName>
</protein>
<evidence type="ECO:0000313" key="1">
    <source>
        <dbReference type="EMBL" id="GJS80269.1"/>
    </source>
</evidence>
<dbReference type="EMBL" id="BQNB010010658">
    <property type="protein sequence ID" value="GJS80269.1"/>
    <property type="molecule type" value="Genomic_DNA"/>
</dbReference>
<reference evidence="1" key="1">
    <citation type="journal article" date="2022" name="Int. J. Mol. Sci.">
        <title>Draft Genome of Tanacetum Coccineum: Genomic Comparison of Closely Related Tanacetum-Family Plants.</title>
        <authorList>
            <person name="Yamashiro T."/>
            <person name="Shiraishi A."/>
            <person name="Nakayama K."/>
            <person name="Satake H."/>
        </authorList>
    </citation>
    <scope>NUCLEOTIDE SEQUENCE</scope>
</reference>
<dbReference type="Proteomes" id="UP001151760">
    <property type="component" value="Unassembled WGS sequence"/>
</dbReference>
<evidence type="ECO:0000313" key="2">
    <source>
        <dbReference type="Proteomes" id="UP001151760"/>
    </source>
</evidence>
<reference evidence="1" key="2">
    <citation type="submission" date="2022-01" db="EMBL/GenBank/DDBJ databases">
        <authorList>
            <person name="Yamashiro T."/>
            <person name="Shiraishi A."/>
            <person name="Satake H."/>
            <person name="Nakayama K."/>
        </authorList>
    </citation>
    <scope>NUCLEOTIDE SEQUENCE</scope>
</reference>
<keyword evidence="2" id="KW-1185">Reference proteome</keyword>
<accession>A0ABQ4YQY8</accession>
<proteinExistence type="predicted"/>
<name>A0ABQ4YQY8_9ASTR</name>
<gene>
    <name evidence="1" type="ORF">Tco_0730150</name>
</gene>